<keyword evidence="3" id="KW-0540">Nuclease</keyword>
<dbReference type="InterPro" id="IPR013022">
    <property type="entry name" value="Xyl_isomerase-like_TIM-brl"/>
</dbReference>
<keyword evidence="10" id="KW-0255">Endonuclease</keyword>
<dbReference type="GO" id="GO:0003677">
    <property type="term" value="F:DNA binding"/>
    <property type="evidence" value="ECO:0007669"/>
    <property type="project" value="InterPro"/>
</dbReference>
<dbReference type="EMBL" id="MYFO01000001">
    <property type="protein sequence ID" value="TFE92002.1"/>
    <property type="molecule type" value="Genomic_DNA"/>
</dbReference>
<dbReference type="GO" id="GO:0003906">
    <property type="term" value="F:DNA-(apurinic or apyrimidinic site) endonuclease activity"/>
    <property type="evidence" value="ECO:0007669"/>
    <property type="project" value="TreeGrafter"/>
</dbReference>
<evidence type="ECO:0000313" key="10">
    <source>
        <dbReference type="EMBL" id="TFE92002.1"/>
    </source>
</evidence>
<reference evidence="10 11" key="1">
    <citation type="submission" date="2017-03" db="EMBL/GenBank/DDBJ databases">
        <title>Isolation of Levoglucosan Utilizing Bacteria.</title>
        <authorList>
            <person name="Arya A.S."/>
        </authorList>
    </citation>
    <scope>NUCLEOTIDE SEQUENCE [LARGE SCALE GENOMIC DNA]</scope>
    <source>
        <strain evidence="10 11">MEC069</strain>
    </source>
</reference>
<evidence type="ECO:0000256" key="4">
    <source>
        <dbReference type="ARBA" id="ARBA00022723"/>
    </source>
</evidence>
<comment type="similarity">
    <text evidence="2">Belongs to the AP endonuclease 2 family.</text>
</comment>
<protein>
    <submittedName>
        <fullName evidence="10">Endonuclease IV</fullName>
    </submittedName>
</protein>
<comment type="cofactor">
    <cofactor evidence="1">
        <name>Zn(2+)</name>
        <dbReference type="ChEBI" id="CHEBI:29105"/>
    </cofactor>
</comment>
<evidence type="ECO:0000256" key="5">
    <source>
        <dbReference type="ARBA" id="ARBA00022763"/>
    </source>
</evidence>
<dbReference type="PROSITE" id="PS00731">
    <property type="entry name" value="AP_NUCLEASE_F2_3"/>
    <property type="match status" value="1"/>
</dbReference>
<accession>A0A4Y8QCM8</accession>
<keyword evidence="5" id="KW-0227">DNA damage</keyword>
<keyword evidence="8" id="KW-0234">DNA repair</keyword>
<feature type="domain" description="Xylose isomerase-like TIM barrel" evidence="9">
    <location>
        <begin position="18"/>
        <end position="257"/>
    </location>
</feature>
<evidence type="ECO:0000259" key="9">
    <source>
        <dbReference type="Pfam" id="PF01261"/>
    </source>
</evidence>
<dbReference type="PANTHER" id="PTHR21445">
    <property type="entry name" value="ENDONUCLEASE IV ENDODEOXYRIBONUCLEASE IV"/>
    <property type="match status" value="1"/>
</dbReference>
<dbReference type="InterPro" id="IPR036237">
    <property type="entry name" value="Xyl_isomerase-like_sf"/>
</dbReference>
<evidence type="ECO:0000256" key="7">
    <source>
        <dbReference type="ARBA" id="ARBA00022833"/>
    </source>
</evidence>
<evidence type="ECO:0000256" key="3">
    <source>
        <dbReference type="ARBA" id="ARBA00022722"/>
    </source>
</evidence>
<dbReference type="InterPro" id="IPR001719">
    <property type="entry name" value="AP_endonuc_2"/>
</dbReference>
<dbReference type="GO" id="GO:0008081">
    <property type="term" value="F:phosphoric diester hydrolase activity"/>
    <property type="evidence" value="ECO:0007669"/>
    <property type="project" value="TreeGrafter"/>
</dbReference>
<dbReference type="RefSeq" id="WP_134749056.1">
    <property type="nucleotide sequence ID" value="NZ_MYFO02000001.1"/>
</dbReference>
<dbReference type="SMART" id="SM00518">
    <property type="entry name" value="AP2Ec"/>
    <property type="match status" value="1"/>
</dbReference>
<dbReference type="Gene3D" id="3.20.20.150">
    <property type="entry name" value="Divalent-metal-dependent TIM barrel enzymes"/>
    <property type="match status" value="1"/>
</dbReference>
<evidence type="ECO:0000256" key="6">
    <source>
        <dbReference type="ARBA" id="ARBA00022801"/>
    </source>
</evidence>
<evidence type="ECO:0000256" key="2">
    <source>
        <dbReference type="ARBA" id="ARBA00005340"/>
    </source>
</evidence>
<sequence>MFIGAHVSTKAGYLGAAKAALQAGASAFQYFPMNPRALRTKSLNERDAAACAAFCREHGLLSIGHAPYALNPAADAEQRELMRTVLISALTIAEACGSVGLVVHFGKYLGKDPLQGYKNIIQLINQALGGWQGRCLLLLENQAGERGHLGTAMEEFVQVRKLCEEPERIGFCFDTCHAFASGLWSGNWPELAERGGALGYFQHVHAVHLNDSLYGAGSRRDRHAGIGTGEVGERAFAELLHSVYFRSIPIVMETAPGTDGTHRAEIARVKALAEGVVLTSKQPER</sequence>
<dbReference type="PROSITE" id="PS51432">
    <property type="entry name" value="AP_NUCLEASE_F2_4"/>
    <property type="match status" value="1"/>
</dbReference>
<keyword evidence="11" id="KW-1185">Reference proteome</keyword>
<comment type="caution">
    <text evidence="10">The sequence shown here is derived from an EMBL/GenBank/DDBJ whole genome shotgun (WGS) entry which is preliminary data.</text>
</comment>
<dbReference type="GO" id="GO:0008270">
    <property type="term" value="F:zinc ion binding"/>
    <property type="evidence" value="ECO:0007669"/>
    <property type="project" value="InterPro"/>
</dbReference>
<keyword evidence="6" id="KW-0378">Hydrolase</keyword>
<organism evidence="10 11">
    <name type="scientific">Paenibacillus athensensis</name>
    <dbReference type="NCBI Taxonomy" id="1967502"/>
    <lineage>
        <taxon>Bacteria</taxon>
        <taxon>Bacillati</taxon>
        <taxon>Bacillota</taxon>
        <taxon>Bacilli</taxon>
        <taxon>Bacillales</taxon>
        <taxon>Paenibacillaceae</taxon>
        <taxon>Paenibacillus</taxon>
    </lineage>
</organism>
<evidence type="ECO:0000256" key="1">
    <source>
        <dbReference type="ARBA" id="ARBA00001947"/>
    </source>
</evidence>
<name>A0A4Y8QCM8_9BACL</name>
<dbReference type="NCBIfam" id="TIGR00587">
    <property type="entry name" value="nfo"/>
    <property type="match status" value="1"/>
</dbReference>
<gene>
    <name evidence="10" type="ORF">B5M42_01835</name>
</gene>
<dbReference type="PROSITE" id="PS00730">
    <property type="entry name" value="AP_NUCLEASE_F2_2"/>
    <property type="match status" value="1"/>
</dbReference>
<dbReference type="SUPFAM" id="SSF51658">
    <property type="entry name" value="Xylose isomerase-like"/>
    <property type="match status" value="1"/>
</dbReference>
<proteinExistence type="inferred from homology"/>
<dbReference type="GO" id="GO:0006284">
    <property type="term" value="P:base-excision repair"/>
    <property type="evidence" value="ECO:0007669"/>
    <property type="project" value="TreeGrafter"/>
</dbReference>
<dbReference type="PANTHER" id="PTHR21445:SF0">
    <property type="entry name" value="APURINIC-APYRIMIDINIC ENDONUCLEASE"/>
    <property type="match status" value="1"/>
</dbReference>
<evidence type="ECO:0000256" key="8">
    <source>
        <dbReference type="ARBA" id="ARBA00023204"/>
    </source>
</evidence>
<keyword evidence="7" id="KW-0862">Zinc</keyword>
<dbReference type="AlphaFoldDB" id="A0A4Y8QCM8"/>
<evidence type="ECO:0000313" key="11">
    <source>
        <dbReference type="Proteomes" id="UP000298246"/>
    </source>
</evidence>
<dbReference type="Pfam" id="PF01261">
    <property type="entry name" value="AP_endonuc_2"/>
    <property type="match status" value="1"/>
</dbReference>
<dbReference type="Proteomes" id="UP000298246">
    <property type="component" value="Unassembled WGS sequence"/>
</dbReference>
<keyword evidence="4" id="KW-0479">Metal-binding</keyword>
<dbReference type="OrthoDB" id="9805666at2"/>
<dbReference type="InterPro" id="IPR018246">
    <property type="entry name" value="AP_endonuc_F2_Zn_BS"/>
</dbReference>